<dbReference type="GO" id="GO:0005524">
    <property type="term" value="F:ATP binding"/>
    <property type="evidence" value="ECO:0007669"/>
    <property type="project" value="UniProtKB-UniRule"/>
</dbReference>
<feature type="compositionally biased region" description="Basic and acidic residues" evidence="5">
    <location>
        <begin position="2215"/>
        <end position="2230"/>
    </location>
</feature>
<sequence>MDGHINVAIRIRPLNQRELNSVNSTALTQRPWLVQGDSISQRIYTDNRVVTGNIFTYDKVFDQKSTTLEVYNATVKGIIESSMDGMNGTIFAYGQTSSGKTHTMHGSQADPGIIKLSVRNIFDIIENEKEREFLIRVSYLEIYNEVIRDLIEPSKNNLKIHETVKKEIFVGGLSEQIVFNSKEVEQILEKGDKSRDRVDNVEACDQSVSNFGDEEGFTGAVKVSCLNLVDLAGSERVGQTGAEGQRLKEGAHINKSLLSLGTVISRLSEEGNDHGHIPYRDSKLTRILQTSLGGNARTAIICTITPALAYAEETLSTLKFASRAKTITNKPEINEELRGDALLRKLKRAKELEDEVGRMKDMAELKVKVEERNKNLLRDLWKSEQERLRLERELEERKQLTFFRKDGYSDESEATKLARRQTWFPGLRNDFVSMKGDIGDPLFPHSRPLGVDELGFPEPSPKDGRLSNVTLRENQQGFEDDYTFNRVLSLQHNVSYLEEQISTLRGENIEQQAALDRFVEEYTSLLGTLSQLADSKEPPKTPTQNVKNAGSENPDQLPEVVKLRRMIRQIMESLIVTKNQCIDLRRQRPEAQFLEMELDATRQASLDLENELQKVTSRATEAEKFLGELQTEIAMLKDQAIEDQKNLKIATEKADKSEKYLAGQMAESEDKLNEKAKIIDSLSEEINQFKSRENKWEEEKENITSTHKAEIEVVRLQLKDAQSKIDSNSKEFEKDKDVLVEDKSKLLSKIEELQQQLEETNFQHQTEKDDWKAEKDEYLGNIQDNDSKIGELNATIDNLKTLNANIEAKYSAEIRDAVNMIKHRDEVNVELDDKIHEKEKEIDEYKQTIADLKEKSSGIDQVASSLKKKIVEIEEENEALFNRLETASLKIDERDSKIKELKEKLEISEQQEKEVREKLSQTEDKYNEASQKYTLLESTQLEMESMVASLTKQISEYKSQVERIGLELENAKKTSTEASSQAEKQKADDDSEICNLNMRIKSLETELENAGNARDSYLKAKEDSESKAQNDIQALQEEISRITSTHSAAVAELDEMKAKVTELTDKLLRLSQEKESISGNLSEKAQNNQKLLEDIDKLTSESQKAEETIKSQTTKLQSLEDEVKMLTDEKSDVISKNKELETKIGELTEEAEILCARSKDLEQKLTTSDEASKKLSEDYELLNSENKLSTQKIQDLEAGISKKALEFESRIDQLTKKLEDGQTLMSEQITRQEKVESETKADLEHKKGMLSELENANTLISEELATAKAKIESLNKQLEATNHSSYTKLKHIQDTKSELDDQLEELKAVKASLSAELDNIKSDLDKEIKLHSDTKLSQENERIASEKKYSELLDKLKSLEKQNDSLKLDINSLSEQIETSRTQAKADKELINNKDNCIIELQNQITLFNEMNDKQTAKIQEFEASCRSQTEKNDDLSTKNSSLQSENDRLQNDIVNLEAVIKKLQYSSDDTKQKLDRAEKHITALSDDISSREADIERLKSEIENNKELTSSTTADMSKTVSELRKQLEDEVGKSRDLSAELLETKQGISAMEKERADALESRAKEIEHLSTKLESLVQESESLKSNLEQREEQIESLEKKYTEMLAESERQIKTLNDSLKEERLKCDGADKMLKEANKKLSTLDNELSNVSKNESEKLKLLEDANLELKKNLEDASAKLEESSQEITDANESIETLKSMMTELARIKDGEITELEAKVEDLNKKIGNLAVEIEERDAKKLELENHGNKLSEALTQSSKEKQSLESEVNNLRKLVEERDRSISDFKCQVEESKNSLANSNKYLNQLKSGFDELQSLSTKQKDQIATLTEKVQKLDNLELEAKQLSTGLDDKRTALISSEEKVANLNQINNSLKEQISKLESDLAAITSHNDEIKQQLSQLLNIKEELDSLQEHKKTITNKLATMIEGSSENDMELDSAVQIIASMVSEYRDRLTSLNKESKNIKDSLEKSESTNHKLERRIAKFKEAYLQDMKHLREEEEKARSQTQRLESELRMKTKQLAEAQQNLEASKTDLSSMMKNQESLRDALCDNNSHNKNGKGGDDDGEPTPLSSYKLQIEKLKEELESARKDYRQEIFMKSNEMTRAQQLSDQLSVARLEITYLKKELSAHKPIEKHKVERSLDSTRLDKPNNDSLAISAPTTRIINPDSVCPESTNISGNRKRAQSRASSNTDSVNPEIPLKNGKALPTQAPMKRQHVDGSNDTQEARSNKENTVQSEAEPTESAKSVRSHGRFAESRRRRRKERATTEDEQLQEQCKTQ</sequence>
<dbReference type="Gene3D" id="3.40.850.10">
    <property type="entry name" value="Kinesin motor domain"/>
    <property type="match status" value="1"/>
</dbReference>
<feature type="coiled-coil region" evidence="4">
    <location>
        <begin position="1827"/>
        <end position="1920"/>
    </location>
</feature>
<feature type="compositionally biased region" description="Polar residues" evidence="5">
    <location>
        <begin position="2185"/>
        <end position="2194"/>
    </location>
</feature>
<evidence type="ECO:0000259" key="6">
    <source>
        <dbReference type="PROSITE" id="PS50067"/>
    </source>
</evidence>
<feature type="coiled-coil region" evidence="4">
    <location>
        <begin position="359"/>
        <end position="400"/>
    </location>
</feature>
<dbReference type="SUPFAM" id="SSF57997">
    <property type="entry name" value="Tropomyosin"/>
    <property type="match status" value="1"/>
</dbReference>
<feature type="region of interest" description="Disordered" evidence="5">
    <location>
        <begin position="2048"/>
        <end position="2070"/>
    </location>
</feature>
<feature type="coiled-coil region" evidence="4">
    <location>
        <begin position="736"/>
        <end position="1164"/>
    </location>
</feature>
<evidence type="ECO:0000256" key="1">
    <source>
        <dbReference type="ARBA" id="ARBA00023054"/>
    </source>
</evidence>
<evidence type="ECO:0000313" key="8">
    <source>
        <dbReference type="Proteomes" id="UP001150538"/>
    </source>
</evidence>
<keyword evidence="8" id="KW-1185">Reference proteome</keyword>
<protein>
    <recommendedName>
        <fullName evidence="6">Kinesin motor domain-containing protein</fullName>
    </recommendedName>
</protein>
<feature type="compositionally biased region" description="Polar residues" evidence="5">
    <location>
        <begin position="2151"/>
        <end position="2163"/>
    </location>
</feature>
<dbReference type="OrthoDB" id="3176171at2759"/>
<feature type="coiled-coil region" evidence="4">
    <location>
        <begin position="1250"/>
        <end position="1383"/>
    </location>
</feature>
<keyword evidence="3" id="KW-0067">ATP-binding</keyword>
<dbReference type="GO" id="GO:0007018">
    <property type="term" value="P:microtubule-based movement"/>
    <property type="evidence" value="ECO:0007669"/>
    <property type="project" value="InterPro"/>
</dbReference>
<feature type="coiled-coil region" evidence="4">
    <location>
        <begin position="591"/>
        <end position="706"/>
    </location>
</feature>
<dbReference type="SUPFAM" id="SSF52540">
    <property type="entry name" value="P-loop containing nucleoside triphosphate hydrolases"/>
    <property type="match status" value="1"/>
</dbReference>
<feature type="domain" description="Kinesin motor" evidence="6">
    <location>
        <begin position="4"/>
        <end position="327"/>
    </location>
</feature>
<dbReference type="GO" id="GO:0008017">
    <property type="term" value="F:microtubule binding"/>
    <property type="evidence" value="ECO:0007669"/>
    <property type="project" value="InterPro"/>
</dbReference>
<comment type="similarity">
    <text evidence="3">Belongs to the TRAFAC class myosin-kinesin ATPase superfamily. Kinesin family.</text>
</comment>
<dbReference type="Pfam" id="PF00225">
    <property type="entry name" value="Kinesin"/>
    <property type="match status" value="1"/>
</dbReference>
<feature type="compositionally biased region" description="Basic and acidic residues" evidence="5">
    <location>
        <begin position="2138"/>
        <end position="2150"/>
    </location>
</feature>
<dbReference type="EMBL" id="JANBPU010000006">
    <property type="protein sequence ID" value="KAJ1921252.1"/>
    <property type="molecule type" value="Genomic_DNA"/>
</dbReference>
<dbReference type="PANTHER" id="PTHR47968:SF75">
    <property type="entry name" value="CENTROMERE-ASSOCIATED PROTEIN E"/>
    <property type="match status" value="1"/>
</dbReference>
<dbReference type="Gene3D" id="1.10.287.1490">
    <property type="match status" value="2"/>
</dbReference>
<feature type="region of interest" description="Disordered" evidence="5">
    <location>
        <begin position="1425"/>
        <end position="1447"/>
    </location>
</feature>
<name>A0A9W8A7P3_9FUNG</name>
<dbReference type="InterPro" id="IPR027640">
    <property type="entry name" value="Kinesin-like_fam"/>
</dbReference>
<feature type="coiled-coil region" evidence="4">
    <location>
        <begin position="1946"/>
        <end position="2040"/>
    </location>
</feature>
<feature type="compositionally biased region" description="Polar residues" evidence="5">
    <location>
        <begin position="542"/>
        <end position="554"/>
    </location>
</feature>
<comment type="caution">
    <text evidence="7">The sequence shown here is derived from an EMBL/GenBank/DDBJ whole genome shotgun (WGS) entry which is preliminary data.</text>
</comment>
<dbReference type="InterPro" id="IPR036961">
    <property type="entry name" value="Kinesin_motor_dom_sf"/>
</dbReference>
<keyword evidence="3" id="KW-0547">Nucleotide-binding</keyword>
<evidence type="ECO:0000256" key="3">
    <source>
        <dbReference type="PROSITE-ProRule" id="PRU00283"/>
    </source>
</evidence>
<dbReference type="GO" id="GO:0003777">
    <property type="term" value="F:microtubule motor activity"/>
    <property type="evidence" value="ECO:0007669"/>
    <property type="project" value="InterPro"/>
</dbReference>
<proteinExistence type="inferred from homology"/>
<reference evidence="7" key="1">
    <citation type="submission" date="2022-07" db="EMBL/GenBank/DDBJ databases">
        <title>Phylogenomic reconstructions and comparative analyses of Kickxellomycotina fungi.</title>
        <authorList>
            <person name="Reynolds N.K."/>
            <person name="Stajich J.E."/>
            <person name="Barry K."/>
            <person name="Grigoriev I.V."/>
            <person name="Crous P."/>
            <person name="Smith M.E."/>
        </authorList>
    </citation>
    <scope>NUCLEOTIDE SEQUENCE</scope>
    <source>
        <strain evidence="7">NBRC 100468</strain>
    </source>
</reference>
<dbReference type="PANTHER" id="PTHR47968">
    <property type="entry name" value="CENTROMERE PROTEIN E"/>
    <property type="match status" value="1"/>
</dbReference>
<feature type="region of interest" description="Disordered" evidence="5">
    <location>
        <begin position="2138"/>
        <end position="2279"/>
    </location>
</feature>
<dbReference type="PRINTS" id="PR00380">
    <property type="entry name" value="KINESINHEAVY"/>
</dbReference>
<keyword evidence="2 3" id="KW-0505">Motor protein</keyword>
<feature type="region of interest" description="Disordered" evidence="5">
    <location>
        <begin position="533"/>
        <end position="554"/>
    </location>
</feature>
<evidence type="ECO:0000256" key="5">
    <source>
        <dbReference type="SAM" id="MobiDB-lite"/>
    </source>
</evidence>
<dbReference type="PROSITE" id="PS50067">
    <property type="entry name" value="KINESIN_MOTOR_2"/>
    <property type="match status" value="1"/>
</dbReference>
<evidence type="ECO:0000256" key="2">
    <source>
        <dbReference type="ARBA" id="ARBA00023175"/>
    </source>
</evidence>
<feature type="binding site" evidence="3">
    <location>
        <begin position="94"/>
        <end position="101"/>
    </location>
    <ligand>
        <name>ATP</name>
        <dbReference type="ChEBI" id="CHEBI:30616"/>
    </ligand>
</feature>
<organism evidence="7 8">
    <name type="scientific">Mycoemilia scoparia</name>
    <dbReference type="NCBI Taxonomy" id="417184"/>
    <lineage>
        <taxon>Eukaryota</taxon>
        <taxon>Fungi</taxon>
        <taxon>Fungi incertae sedis</taxon>
        <taxon>Zoopagomycota</taxon>
        <taxon>Kickxellomycotina</taxon>
        <taxon>Kickxellomycetes</taxon>
        <taxon>Kickxellales</taxon>
        <taxon>Kickxellaceae</taxon>
        <taxon>Mycoemilia</taxon>
    </lineage>
</organism>
<feature type="compositionally biased region" description="Basic residues" evidence="5">
    <location>
        <begin position="2247"/>
        <end position="2263"/>
    </location>
</feature>
<evidence type="ECO:0000256" key="4">
    <source>
        <dbReference type="SAM" id="Coils"/>
    </source>
</evidence>
<accession>A0A9W8A7P3</accession>
<gene>
    <name evidence="7" type="ORF">H4219_000851</name>
</gene>
<evidence type="ECO:0000313" key="7">
    <source>
        <dbReference type="EMBL" id="KAJ1921252.1"/>
    </source>
</evidence>
<dbReference type="InterPro" id="IPR001752">
    <property type="entry name" value="Kinesin_motor_dom"/>
</dbReference>
<dbReference type="SMART" id="SM00129">
    <property type="entry name" value="KISc"/>
    <property type="match status" value="1"/>
</dbReference>
<dbReference type="InterPro" id="IPR027417">
    <property type="entry name" value="P-loop_NTPase"/>
</dbReference>
<dbReference type="Proteomes" id="UP001150538">
    <property type="component" value="Unassembled WGS sequence"/>
</dbReference>
<feature type="coiled-coil region" evidence="4">
    <location>
        <begin position="2070"/>
        <end position="2101"/>
    </location>
</feature>
<feature type="compositionally biased region" description="Polar residues" evidence="5">
    <location>
        <begin position="2231"/>
        <end position="2246"/>
    </location>
</feature>
<keyword evidence="1 4" id="KW-0175">Coiled coil</keyword>